<sequence>MAQFPNTEADILTLAERIAKGFAENTALYPAPPVSGTHIEAARNAFLAAREAETSARSAWERAITARQETIQALVEGMKDTLSYAEKAVDFDDVKLRRIGWRGRK</sequence>
<accession>A0A450Y1M6</accession>
<reference evidence="2" key="1">
    <citation type="submission" date="2019-02" db="EMBL/GenBank/DDBJ databases">
        <authorList>
            <person name="Gruber-Vodicka R. H."/>
            <person name="Seah K. B. B."/>
        </authorList>
    </citation>
    <scope>NUCLEOTIDE SEQUENCE</scope>
    <source>
        <strain evidence="1">BECK_S312</strain>
        <strain evidence="2">BECK_S426</strain>
    </source>
</reference>
<gene>
    <name evidence="1" type="ORF">BECKLPF1236A_GA0070988_102147</name>
    <name evidence="2" type="ORF">BECKLPF1236C_GA0070990_103633</name>
</gene>
<dbReference type="EMBL" id="CAADFM010000214">
    <property type="protein sequence ID" value="VFK19079.1"/>
    <property type="molecule type" value="Genomic_DNA"/>
</dbReference>
<protein>
    <submittedName>
        <fullName evidence="2">Uncharacterized protein</fullName>
    </submittedName>
</protein>
<organism evidence="2">
    <name type="scientific">Candidatus Kentrum sp. LPFa</name>
    <dbReference type="NCBI Taxonomy" id="2126335"/>
    <lineage>
        <taxon>Bacteria</taxon>
        <taxon>Pseudomonadati</taxon>
        <taxon>Pseudomonadota</taxon>
        <taxon>Gammaproteobacteria</taxon>
        <taxon>Candidatus Kentrum</taxon>
    </lineage>
</organism>
<name>A0A450Y1M6_9GAMM</name>
<evidence type="ECO:0000313" key="2">
    <source>
        <dbReference type="EMBL" id="VFK35352.1"/>
    </source>
</evidence>
<dbReference type="AlphaFoldDB" id="A0A450Y1M6"/>
<proteinExistence type="predicted"/>
<dbReference type="EMBL" id="CAADFP010000363">
    <property type="protein sequence ID" value="VFK35352.1"/>
    <property type="molecule type" value="Genomic_DNA"/>
</dbReference>
<evidence type="ECO:0000313" key="1">
    <source>
        <dbReference type="EMBL" id="VFK19079.1"/>
    </source>
</evidence>